<proteinExistence type="predicted"/>
<dbReference type="Pfam" id="PF00400">
    <property type="entry name" value="WD40"/>
    <property type="match status" value="1"/>
</dbReference>
<evidence type="ECO:0000313" key="2">
    <source>
        <dbReference type="Proteomes" id="UP000000377"/>
    </source>
</evidence>
<dbReference type="InterPro" id="IPR001680">
    <property type="entry name" value="WD40_rpt"/>
</dbReference>
<dbReference type="RefSeq" id="WP_014177097.1">
    <property type="nucleotide sequence ID" value="NC_016582.1"/>
</dbReference>
<protein>
    <submittedName>
        <fullName evidence="1">Uncharacterized protein</fullName>
    </submittedName>
</protein>
<name>D7BVM6_STRBB</name>
<sequence length="299" mass="33513">MDAPHIPDLAGPAVTLRPFDSATGDLAYDHLLEVEFSDDGKYLAVCSDQNRVWVYDTADWSEVLHTSAGDEWIVPVLMWVPGEHILTVKTYPQPEDAEVEPQWAFDVDARTEAEVPFQGGKTRSRDGAYRLHPNDARDGGYDLLATERSPRRRVAHADSWDPIQCESFSGDDSRLFLGAQENLYVVDPATGEVVDKVMDASERLFQLESSPDGSYLVVNCSSRKLSYLYEGQEGLQELCVWRTADKEIVMGRQLTTWVEGLSWSPDGRWLAALLEPRGEDDFHNGRTELVLFAMGPSDN</sequence>
<dbReference type="PATRIC" id="fig|749414.3.peg.4658"/>
<dbReference type="Proteomes" id="UP000000377">
    <property type="component" value="Chromosome"/>
</dbReference>
<evidence type="ECO:0000313" key="1">
    <source>
        <dbReference type="EMBL" id="ADI07627.1"/>
    </source>
</evidence>
<dbReference type="EMBL" id="CP002047">
    <property type="protein sequence ID" value="ADI07627.1"/>
    <property type="molecule type" value="Genomic_DNA"/>
</dbReference>
<gene>
    <name evidence="1" type="ordered locus">SBI_04507</name>
</gene>
<accession>D7BVM6</accession>
<dbReference type="HOGENOM" id="CLU_930381_0_0_11"/>
<dbReference type="eggNOG" id="COG2319">
    <property type="taxonomic scope" value="Bacteria"/>
</dbReference>
<dbReference type="PANTHER" id="PTHR19879:SF9">
    <property type="entry name" value="TRANSCRIPTION INITIATION FACTOR TFIID SUBUNIT 5"/>
    <property type="match status" value="1"/>
</dbReference>
<dbReference type="Gene3D" id="2.130.10.10">
    <property type="entry name" value="YVTN repeat-like/Quinoprotein amine dehydrogenase"/>
    <property type="match status" value="2"/>
</dbReference>
<organism evidence="1 2">
    <name type="scientific">Streptomyces bingchenggensis (strain BCW-1)</name>
    <dbReference type="NCBI Taxonomy" id="749414"/>
    <lineage>
        <taxon>Bacteria</taxon>
        <taxon>Bacillati</taxon>
        <taxon>Actinomycetota</taxon>
        <taxon>Actinomycetes</taxon>
        <taxon>Kitasatosporales</taxon>
        <taxon>Streptomycetaceae</taxon>
        <taxon>Streptomyces</taxon>
    </lineage>
</organism>
<dbReference type="AlphaFoldDB" id="D7BVM6"/>
<dbReference type="SUPFAM" id="SSF82171">
    <property type="entry name" value="DPP6 N-terminal domain-like"/>
    <property type="match status" value="1"/>
</dbReference>
<dbReference type="PANTHER" id="PTHR19879">
    <property type="entry name" value="TRANSCRIPTION INITIATION FACTOR TFIID"/>
    <property type="match status" value="1"/>
</dbReference>
<dbReference type="KEGG" id="sbh:SBI_04507"/>
<reference evidence="1 2" key="1">
    <citation type="journal article" date="2010" name="J. Bacteriol.">
        <title>Genome sequence of the milbemycin-producing bacterium Streptomyces bingchenggensis.</title>
        <authorList>
            <person name="Wang X.J."/>
            <person name="Yan Y.J."/>
            <person name="Zhang B."/>
            <person name="An J."/>
            <person name="Wang J.J."/>
            <person name="Tian J."/>
            <person name="Jiang L."/>
            <person name="Chen Y.H."/>
            <person name="Huang S.X."/>
            <person name="Yin M."/>
            <person name="Zhang J."/>
            <person name="Gao A.L."/>
            <person name="Liu C.X."/>
            <person name="Zhu Z.X."/>
            <person name="Xiang W.S."/>
        </authorList>
    </citation>
    <scope>NUCLEOTIDE SEQUENCE [LARGE SCALE GENOMIC DNA]</scope>
    <source>
        <strain evidence="1 2">BCW-1</strain>
    </source>
</reference>
<keyword evidence="2" id="KW-1185">Reference proteome</keyword>
<dbReference type="InterPro" id="IPR015943">
    <property type="entry name" value="WD40/YVTN_repeat-like_dom_sf"/>
</dbReference>